<dbReference type="Pfam" id="PF01485">
    <property type="entry name" value="IBR"/>
    <property type="match status" value="1"/>
</dbReference>
<keyword evidence="11" id="KW-1185">Reference proteome</keyword>
<dbReference type="InterPro" id="IPR013083">
    <property type="entry name" value="Znf_RING/FYVE/PHD"/>
</dbReference>
<organism evidence="11">
    <name type="scientific">Grosmannia clavigera (strain kw1407 / UAMH 11150)</name>
    <name type="common">Blue stain fungus</name>
    <name type="synonym">Graphiocladiella clavigera</name>
    <dbReference type="NCBI Taxonomy" id="655863"/>
    <lineage>
        <taxon>Eukaryota</taxon>
        <taxon>Fungi</taxon>
        <taxon>Dikarya</taxon>
        <taxon>Ascomycota</taxon>
        <taxon>Pezizomycotina</taxon>
        <taxon>Sordariomycetes</taxon>
        <taxon>Sordariomycetidae</taxon>
        <taxon>Ophiostomatales</taxon>
        <taxon>Ophiostomataceae</taxon>
        <taxon>Leptographium</taxon>
    </lineage>
</organism>
<dbReference type="InterPro" id="IPR002867">
    <property type="entry name" value="IBR_dom"/>
</dbReference>
<dbReference type="SMART" id="SM00647">
    <property type="entry name" value="IBR"/>
    <property type="match status" value="1"/>
</dbReference>
<evidence type="ECO:0000256" key="8">
    <source>
        <dbReference type="ARBA" id="ARBA00022833"/>
    </source>
</evidence>
<evidence type="ECO:0000256" key="2">
    <source>
        <dbReference type="ARBA" id="ARBA00012251"/>
    </source>
</evidence>
<dbReference type="InParanoid" id="F0X8E4"/>
<protein>
    <recommendedName>
        <fullName evidence="2">RBR-type E3 ubiquitin transferase</fullName>
        <ecNumber evidence="2">2.3.2.31</ecNumber>
    </recommendedName>
</protein>
<dbReference type="HOGENOM" id="CLU_057738_3_0_1"/>
<keyword evidence="4" id="KW-0479">Metal-binding</keyword>
<evidence type="ECO:0000256" key="3">
    <source>
        <dbReference type="ARBA" id="ARBA00022679"/>
    </source>
</evidence>
<evidence type="ECO:0000256" key="7">
    <source>
        <dbReference type="ARBA" id="ARBA00022786"/>
    </source>
</evidence>
<evidence type="ECO:0000256" key="1">
    <source>
        <dbReference type="ARBA" id="ARBA00001798"/>
    </source>
</evidence>
<dbReference type="STRING" id="655863.F0X8E4"/>
<dbReference type="EC" id="2.3.2.31" evidence="2"/>
<dbReference type="GO" id="GO:0016567">
    <property type="term" value="P:protein ubiquitination"/>
    <property type="evidence" value="ECO:0007669"/>
    <property type="project" value="InterPro"/>
</dbReference>
<dbReference type="AlphaFoldDB" id="F0X8E4"/>
<evidence type="ECO:0000313" key="10">
    <source>
        <dbReference type="EMBL" id="EFX05666.1"/>
    </source>
</evidence>
<evidence type="ECO:0000259" key="9">
    <source>
        <dbReference type="PROSITE" id="PS51873"/>
    </source>
</evidence>
<evidence type="ECO:0000256" key="4">
    <source>
        <dbReference type="ARBA" id="ARBA00022723"/>
    </source>
</evidence>
<comment type="catalytic activity">
    <reaction evidence="1">
        <text>[E2 ubiquitin-conjugating enzyme]-S-ubiquitinyl-L-cysteine + [acceptor protein]-L-lysine = [E2 ubiquitin-conjugating enzyme]-L-cysteine + [acceptor protein]-N(6)-ubiquitinyl-L-lysine.</text>
        <dbReference type="EC" id="2.3.2.31"/>
    </reaction>
</comment>
<dbReference type="GeneID" id="25976868"/>
<keyword evidence="8" id="KW-0862">Zinc</keyword>
<feature type="domain" description="RING-type" evidence="9">
    <location>
        <begin position="16"/>
        <end position="209"/>
    </location>
</feature>
<evidence type="ECO:0000256" key="5">
    <source>
        <dbReference type="ARBA" id="ARBA00022737"/>
    </source>
</evidence>
<dbReference type="SUPFAM" id="SSF57850">
    <property type="entry name" value="RING/U-box"/>
    <property type="match status" value="2"/>
</dbReference>
<dbReference type="RefSeq" id="XP_014175148.1">
    <property type="nucleotide sequence ID" value="XM_014319673.1"/>
</dbReference>
<proteinExistence type="predicted"/>
<reference evidence="10 11" key="1">
    <citation type="journal article" date="2011" name="Proc. Natl. Acad. Sci. U.S.A.">
        <title>Genome and transcriptome analyses of the mountain pine beetle-fungal symbiont Grosmannia clavigera, a lodgepole pine pathogen.</title>
        <authorList>
            <person name="DiGuistini S."/>
            <person name="Wang Y."/>
            <person name="Liao N.Y."/>
            <person name="Taylor G."/>
            <person name="Tanguay P."/>
            <person name="Feau N."/>
            <person name="Henrissat B."/>
            <person name="Chan S.K."/>
            <person name="Hesse-Orce U."/>
            <person name="Alamouti S.M."/>
            <person name="Tsui C.K.M."/>
            <person name="Docking R.T."/>
            <person name="Levasseur A."/>
            <person name="Haridas S."/>
            <person name="Robertson G."/>
            <person name="Birol I."/>
            <person name="Holt R.A."/>
            <person name="Marra M.A."/>
            <person name="Hamelin R.C."/>
            <person name="Hirst M."/>
            <person name="Jones S.J.M."/>
            <person name="Bohlmann J."/>
            <person name="Breuil C."/>
        </authorList>
    </citation>
    <scope>NUCLEOTIDE SEQUENCE [LARGE SCALE GENOMIC DNA]</scope>
    <source>
        <strain evidence="11">kw1407 / UAMH 11150</strain>
    </source>
</reference>
<dbReference type="EMBL" id="GL629735">
    <property type="protein sequence ID" value="EFX05666.1"/>
    <property type="molecule type" value="Genomic_DNA"/>
</dbReference>
<dbReference type="GO" id="GO:0061630">
    <property type="term" value="F:ubiquitin protein ligase activity"/>
    <property type="evidence" value="ECO:0007669"/>
    <property type="project" value="UniProtKB-EC"/>
</dbReference>
<dbReference type="InterPro" id="IPR031127">
    <property type="entry name" value="E3_UB_ligase_RBR"/>
</dbReference>
<evidence type="ECO:0000313" key="11">
    <source>
        <dbReference type="Proteomes" id="UP000007796"/>
    </source>
</evidence>
<dbReference type="PANTHER" id="PTHR11685">
    <property type="entry name" value="RBR FAMILY RING FINGER AND IBR DOMAIN-CONTAINING"/>
    <property type="match status" value="1"/>
</dbReference>
<name>F0X8E4_GROCL</name>
<dbReference type="PROSITE" id="PS51873">
    <property type="entry name" value="TRIAD"/>
    <property type="match status" value="1"/>
</dbReference>
<dbReference type="eggNOG" id="KOG1812">
    <property type="taxonomic scope" value="Eukaryota"/>
</dbReference>
<dbReference type="Gene3D" id="3.30.40.10">
    <property type="entry name" value="Zinc/RING finger domain, C3HC4 (zinc finger)"/>
    <property type="match status" value="1"/>
</dbReference>
<dbReference type="OrthoDB" id="1431934at2759"/>
<keyword evidence="3" id="KW-0808">Transferase</keyword>
<accession>F0X8E4</accession>
<keyword evidence="6" id="KW-0863">Zinc-finger</keyword>
<dbReference type="Gene3D" id="1.20.120.1750">
    <property type="match status" value="1"/>
</dbReference>
<dbReference type="GO" id="GO:0008270">
    <property type="term" value="F:zinc ion binding"/>
    <property type="evidence" value="ECO:0007669"/>
    <property type="project" value="UniProtKB-KW"/>
</dbReference>
<evidence type="ECO:0000256" key="6">
    <source>
        <dbReference type="ARBA" id="ARBA00022771"/>
    </source>
</evidence>
<keyword evidence="5" id="KW-0677">Repeat</keyword>
<sequence>MKSPRTVRTPGTATSRRITCNLCWNEKEVKDFSDYLLTPACSRDCTTCRDCLSSSITADLDNKGPRNIACPTCDEPIPYENVLRHGDTRLKERYESALLRHSLQEDNAFIWCSWPGCDGGQIHVGGTDQPIVKCNNCGRSTCFIHRCPWHKDVTCDEYDKIQPILGDDVKDKHALLRHVVDNRASEETVEKTTKPCPKCGSKIEKDGGW</sequence>
<dbReference type="CDD" id="cd20335">
    <property type="entry name" value="BRcat_RBR"/>
    <property type="match status" value="1"/>
</dbReference>
<dbReference type="Proteomes" id="UP000007796">
    <property type="component" value="Unassembled WGS sequence"/>
</dbReference>
<gene>
    <name evidence="10" type="ORF">CMQ_3735</name>
</gene>
<keyword evidence="7" id="KW-0833">Ubl conjugation pathway</keyword>
<dbReference type="InterPro" id="IPR044066">
    <property type="entry name" value="TRIAD_supradom"/>
</dbReference>